<dbReference type="OrthoDB" id="2716151at2"/>
<gene>
    <name evidence="1" type="ORF">DRW41_18975</name>
</gene>
<organism evidence="1 2">
    <name type="scientific">Neobacillus piezotolerans</name>
    <dbReference type="NCBI Taxonomy" id="2259171"/>
    <lineage>
        <taxon>Bacteria</taxon>
        <taxon>Bacillati</taxon>
        <taxon>Bacillota</taxon>
        <taxon>Bacilli</taxon>
        <taxon>Bacillales</taxon>
        <taxon>Bacillaceae</taxon>
        <taxon>Neobacillus</taxon>
    </lineage>
</organism>
<reference evidence="1 2" key="1">
    <citation type="submission" date="2018-07" db="EMBL/GenBank/DDBJ databases">
        <title>Bacillus sp. YLB-04 draft genome sequence.</title>
        <authorList>
            <person name="Yu L."/>
            <person name="Tang X."/>
        </authorList>
    </citation>
    <scope>NUCLEOTIDE SEQUENCE [LARGE SCALE GENOMIC DNA]</scope>
    <source>
        <strain evidence="1 2">YLB-04</strain>
    </source>
</reference>
<evidence type="ECO:0000313" key="1">
    <source>
        <dbReference type="EMBL" id="RDU35365.1"/>
    </source>
</evidence>
<protein>
    <submittedName>
        <fullName evidence="1">DUF2642 domain-containing protein</fullName>
    </submittedName>
</protein>
<name>A0A3D8GLL8_9BACI</name>
<keyword evidence="2" id="KW-1185">Reference proteome</keyword>
<accession>A0A3D8GLL8</accession>
<dbReference type="Proteomes" id="UP000257144">
    <property type="component" value="Unassembled WGS sequence"/>
</dbReference>
<dbReference type="RefSeq" id="WP_115453603.1">
    <property type="nucleotide sequence ID" value="NZ_QNQT01000011.1"/>
</dbReference>
<proteinExistence type="predicted"/>
<sequence>MKNILALIGQKIEVEISGKTIFQGVLIDLGQDILVLFNGKDYLYIPFSHIHNLRQNDQIELEFEGEPPEMPIIEESKSISYRKTLTNAKGKFVEIFVTGNKSIHGYVLSVLNDYFVFYSPIYKTMLISLNHLKWLTPYQTNTTPYTLPNEELPLKPVSIPLQRSFEEQLKKLEGKLVVFDLGDHSNKIGLLKLINNNIAELNIASGETVFWKVPHIKMIHLP</sequence>
<dbReference type="EMBL" id="QNQT01000011">
    <property type="protein sequence ID" value="RDU35365.1"/>
    <property type="molecule type" value="Genomic_DNA"/>
</dbReference>
<dbReference type="AlphaFoldDB" id="A0A3D8GLL8"/>
<comment type="caution">
    <text evidence="1">The sequence shown here is derived from an EMBL/GenBank/DDBJ whole genome shotgun (WGS) entry which is preliminary data.</text>
</comment>
<evidence type="ECO:0000313" key="2">
    <source>
        <dbReference type="Proteomes" id="UP000257144"/>
    </source>
</evidence>